<sequence length="438" mass="47846">MHLPTSPSRHVHAEASARSTWYHASAPRRFALGETLNNTISADVVVVGAGYTGMSAALDLAQAGLKVVVLEADEVGAGASGRNGGLACSGWRHDQIWLEERMGQADARALWTLAEDAKADLFSRMQTLNIDADWMAGQIFAAHTPRLMQALDYDADHMARVYGFEAPQRLNQEEVEHALGSKAYFGGWRDTSAGHLHPLKLLYGLSDAALAEGATLYEHSLVIEIGTQGLKRFARTSEGKVLANHVLLCGDGYMDGIDQRVETRVLPIGSFIVATEPLAEDSEILPNKESAMDTRFVVNYWRRTQDNRIIFGGGEKYTPSWPTDVGTFVRRNLIKIYPSLERIKLTHAWGGALGITPTRLPFLHQLAPGLISASGYSGQGVVLAPFFGRILAACVLGQSGYQDVLSRVPVPQFPGGRLLRWPLLAAAMSWYALRDKLP</sequence>
<organism evidence="3 4">
    <name type="scientific">Candidatus Phycosocius spiralis</name>
    <dbReference type="NCBI Taxonomy" id="2815099"/>
    <lineage>
        <taxon>Bacteria</taxon>
        <taxon>Pseudomonadati</taxon>
        <taxon>Pseudomonadota</taxon>
        <taxon>Alphaproteobacteria</taxon>
        <taxon>Caulobacterales</taxon>
        <taxon>Caulobacterales incertae sedis</taxon>
        <taxon>Candidatus Phycosocius</taxon>
    </lineage>
</organism>
<evidence type="ECO:0000313" key="3">
    <source>
        <dbReference type="EMBL" id="GIU67216.1"/>
    </source>
</evidence>
<protein>
    <submittedName>
        <fullName evidence="3">Oxidoreductase</fullName>
    </submittedName>
</protein>
<dbReference type="Gene3D" id="3.30.9.10">
    <property type="entry name" value="D-Amino Acid Oxidase, subunit A, domain 2"/>
    <property type="match status" value="1"/>
</dbReference>
<dbReference type="SUPFAM" id="SSF51905">
    <property type="entry name" value="FAD/NAD(P)-binding domain"/>
    <property type="match status" value="1"/>
</dbReference>
<name>A0ABQ4PWA6_9PROT</name>
<reference evidence="3" key="1">
    <citation type="submission" date="2021-05" db="EMBL/GenBank/DDBJ databases">
        <authorList>
            <person name="Tanabe Y."/>
        </authorList>
    </citation>
    <scope>NUCLEOTIDE SEQUENCE</scope>
    <source>
        <strain evidence="3">BOTRYCO-1</strain>
    </source>
</reference>
<accession>A0ABQ4PWA6</accession>
<comment type="caution">
    <text evidence="3">The sequence shown here is derived from an EMBL/GenBank/DDBJ whole genome shotgun (WGS) entry which is preliminary data.</text>
</comment>
<evidence type="ECO:0000313" key="4">
    <source>
        <dbReference type="Proteomes" id="UP001161064"/>
    </source>
</evidence>
<reference evidence="3" key="2">
    <citation type="journal article" date="2023" name="ISME Commun">
        <title>Characterization of a bloom-associated alphaproteobacterial lineage, 'Candidatus Phycosocius': insights into freshwater algal-bacterial interactions.</title>
        <authorList>
            <person name="Tanabe Y."/>
            <person name="Yamaguchi H."/>
            <person name="Yoshida M."/>
            <person name="Kai A."/>
            <person name="Okazaki Y."/>
        </authorList>
    </citation>
    <scope>NUCLEOTIDE SEQUENCE</scope>
    <source>
        <strain evidence="3">BOTRYCO-1</strain>
    </source>
</reference>
<dbReference type="InterPro" id="IPR036188">
    <property type="entry name" value="FAD/NAD-bd_sf"/>
</dbReference>
<dbReference type="Pfam" id="PF01266">
    <property type="entry name" value="DAO"/>
    <property type="match status" value="1"/>
</dbReference>
<feature type="domain" description="FAD dependent oxidoreductase" evidence="2">
    <location>
        <begin position="43"/>
        <end position="393"/>
    </location>
</feature>
<gene>
    <name evidence="3" type="ORF">PsB1_1370</name>
</gene>
<keyword evidence="4" id="KW-1185">Reference proteome</keyword>
<dbReference type="PANTHER" id="PTHR13847:SF281">
    <property type="entry name" value="FAD DEPENDENT OXIDOREDUCTASE DOMAIN-CONTAINING PROTEIN"/>
    <property type="match status" value="1"/>
</dbReference>
<dbReference type="Gene3D" id="3.50.50.60">
    <property type="entry name" value="FAD/NAD(P)-binding domain"/>
    <property type="match status" value="1"/>
</dbReference>
<evidence type="ECO:0000259" key="2">
    <source>
        <dbReference type="Pfam" id="PF01266"/>
    </source>
</evidence>
<evidence type="ECO:0000256" key="1">
    <source>
        <dbReference type="ARBA" id="ARBA00023002"/>
    </source>
</evidence>
<keyword evidence="1" id="KW-0560">Oxidoreductase</keyword>
<dbReference type="InterPro" id="IPR006076">
    <property type="entry name" value="FAD-dep_OxRdtase"/>
</dbReference>
<dbReference type="RefSeq" id="WP_284360008.1">
    <property type="nucleotide sequence ID" value="NZ_BPFZ01000007.1"/>
</dbReference>
<dbReference type="PANTHER" id="PTHR13847">
    <property type="entry name" value="SARCOSINE DEHYDROGENASE-RELATED"/>
    <property type="match status" value="1"/>
</dbReference>
<dbReference type="Proteomes" id="UP001161064">
    <property type="component" value="Unassembled WGS sequence"/>
</dbReference>
<dbReference type="EMBL" id="BPFZ01000007">
    <property type="protein sequence ID" value="GIU67216.1"/>
    <property type="molecule type" value="Genomic_DNA"/>
</dbReference>
<proteinExistence type="predicted"/>